<accession>A0ABX0SKP8</accession>
<reference evidence="2 3" key="1">
    <citation type="submission" date="2020-02" db="EMBL/GenBank/DDBJ databases">
        <title>Sequencing the genomes of 1000 actinobacteria strains.</title>
        <authorList>
            <person name="Klenk H.-P."/>
        </authorList>
    </citation>
    <scope>NUCLEOTIDE SEQUENCE [LARGE SCALE GENOMIC DNA]</scope>
    <source>
        <strain evidence="2 3">DSM 19609</strain>
    </source>
</reference>
<dbReference type="InterPro" id="IPR010982">
    <property type="entry name" value="Lambda_DNA-bd_dom_sf"/>
</dbReference>
<proteinExistence type="predicted"/>
<evidence type="ECO:0000313" key="3">
    <source>
        <dbReference type="Proteomes" id="UP000749311"/>
    </source>
</evidence>
<dbReference type="InterPro" id="IPR001387">
    <property type="entry name" value="Cro/C1-type_HTH"/>
</dbReference>
<protein>
    <submittedName>
        <fullName evidence="2">Transcriptional regulator with XRE-family HTH domain</fullName>
    </submittedName>
</protein>
<evidence type="ECO:0000313" key="2">
    <source>
        <dbReference type="EMBL" id="NIH57266.1"/>
    </source>
</evidence>
<gene>
    <name evidence="2" type="ORF">FB473_001911</name>
</gene>
<comment type="caution">
    <text evidence="2">The sequence shown here is derived from an EMBL/GenBank/DDBJ whole genome shotgun (WGS) entry which is preliminary data.</text>
</comment>
<name>A0ABX0SKP8_9ACTN</name>
<dbReference type="EMBL" id="JAAMOZ010000001">
    <property type="protein sequence ID" value="NIH57266.1"/>
    <property type="molecule type" value="Genomic_DNA"/>
</dbReference>
<feature type="domain" description="HTH cro/C1-type" evidence="1">
    <location>
        <begin position="27"/>
        <end position="68"/>
    </location>
</feature>
<organism evidence="2 3">
    <name type="scientific">Brooklawnia cerclae</name>
    <dbReference type="NCBI Taxonomy" id="349934"/>
    <lineage>
        <taxon>Bacteria</taxon>
        <taxon>Bacillati</taxon>
        <taxon>Actinomycetota</taxon>
        <taxon>Actinomycetes</taxon>
        <taxon>Propionibacteriales</taxon>
        <taxon>Propionibacteriaceae</taxon>
        <taxon>Brooklawnia</taxon>
    </lineage>
</organism>
<dbReference type="Gene3D" id="1.10.260.40">
    <property type="entry name" value="lambda repressor-like DNA-binding domains"/>
    <property type="match status" value="1"/>
</dbReference>
<evidence type="ECO:0000259" key="1">
    <source>
        <dbReference type="PROSITE" id="PS50943"/>
    </source>
</evidence>
<dbReference type="RefSeq" id="WP_167166819.1">
    <property type="nucleotide sequence ID" value="NZ_BAAAOO010000008.1"/>
</dbReference>
<sequence length="76" mass="8391">MSKPNIRIRQDRVALLRQMRELDTDYALAKAMGMSQGNVSRTLRNKQSPGPRFIAGICVALGATQNDLFEVVDNAA</sequence>
<dbReference type="PROSITE" id="PS50943">
    <property type="entry name" value="HTH_CROC1"/>
    <property type="match status" value="1"/>
</dbReference>
<keyword evidence="3" id="KW-1185">Reference proteome</keyword>
<dbReference type="Pfam" id="PF13560">
    <property type="entry name" value="HTH_31"/>
    <property type="match status" value="1"/>
</dbReference>
<dbReference type="Proteomes" id="UP000749311">
    <property type="component" value="Unassembled WGS sequence"/>
</dbReference>
<dbReference type="SUPFAM" id="SSF47413">
    <property type="entry name" value="lambda repressor-like DNA-binding domains"/>
    <property type="match status" value="1"/>
</dbReference>